<evidence type="ECO:0000313" key="2">
    <source>
        <dbReference type="Proteomes" id="UP000012042"/>
    </source>
</evidence>
<dbReference type="PATRIC" id="fig|1001583.3.peg.1198"/>
<proteinExistence type="predicted"/>
<organism evidence="1 2">
    <name type="scientific">Levilactobacillus brevis KB290</name>
    <dbReference type="NCBI Taxonomy" id="1001583"/>
    <lineage>
        <taxon>Bacteria</taxon>
        <taxon>Bacillati</taxon>
        <taxon>Bacillota</taxon>
        <taxon>Bacilli</taxon>
        <taxon>Lactobacillales</taxon>
        <taxon>Lactobacillaceae</taxon>
        <taxon>Levilactobacillus</taxon>
    </lineage>
</organism>
<dbReference type="EMBL" id="AP012167">
    <property type="protein sequence ID" value="BAN06847.1"/>
    <property type="molecule type" value="Genomic_DNA"/>
</dbReference>
<dbReference type="KEGG" id="lbk:LVISKB_1212"/>
<dbReference type="HOGENOM" id="CLU_151843_0_0_9"/>
<sequence>MEWRRTMLLKYRSDYQKIAMGLLSLLPTFKDWDRLQRELSWYQGGDDRTLYLWKDENDDFAGALGTEVHDQFLIVRLVTLMPDKPVTASTWQMLDQLTTAVPNKRLMGTLTTAKIIAKWEYHHGQNHSERTTADSGQ</sequence>
<dbReference type="GO" id="GO:0016740">
    <property type="term" value="F:transferase activity"/>
    <property type="evidence" value="ECO:0007669"/>
    <property type="project" value="UniProtKB-KW"/>
</dbReference>
<dbReference type="AlphaFoldDB" id="M5AER4"/>
<gene>
    <name evidence="1" type="ORF">LVISKB_1212</name>
</gene>
<evidence type="ECO:0000313" key="1">
    <source>
        <dbReference type="EMBL" id="BAN06847.1"/>
    </source>
</evidence>
<dbReference type="Proteomes" id="UP000012042">
    <property type="component" value="Chromosome"/>
</dbReference>
<keyword evidence="1" id="KW-0808">Transferase</keyword>
<accession>M5AER4</accession>
<reference evidence="1 2" key="1">
    <citation type="journal article" date="2013" name="PLoS ONE">
        <title>Genomic Analysis by Deep Sequencing of the Probiotic Lactobacillus brevis KB290 Harboring Nine Plasmids Reveals Genomic Stability.</title>
        <authorList>
            <person name="Fukao M."/>
            <person name="Oshima K."/>
            <person name="Morita H."/>
            <person name="Toh H."/>
            <person name="Suda W."/>
            <person name="Kim S.W."/>
            <person name="Suzuki S."/>
            <person name="Yakabe T."/>
            <person name="Hattori M."/>
            <person name="Yajima N."/>
        </authorList>
    </citation>
    <scope>NUCLEOTIDE SEQUENCE [LARGE SCALE GENOMIC DNA]</scope>
    <source>
        <strain evidence="1 2">KB290</strain>
    </source>
</reference>
<protein>
    <submittedName>
        <fullName evidence="1">Uncharacterized N-acetyltransferase in lysA 3'region</fullName>
    </submittedName>
</protein>
<name>M5AER4_LEVBR</name>